<evidence type="ECO:0000313" key="2">
    <source>
        <dbReference type="Proteomes" id="UP001320706"/>
    </source>
</evidence>
<dbReference type="Proteomes" id="UP001320706">
    <property type="component" value="Unassembled WGS sequence"/>
</dbReference>
<name>A0ACC3S3Z9_9PEZI</name>
<protein>
    <submittedName>
        <fullName evidence="1">Uncharacterized protein</fullName>
    </submittedName>
</protein>
<dbReference type="EMBL" id="JAMKPW020000043">
    <property type="protein sequence ID" value="KAK8194443.1"/>
    <property type="molecule type" value="Genomic_DNA"/>
</dbReference>
<sequence>MSEPIIELAETIQTASIKRDPSPRHDLNPSTAASRKIPVQLHDFSPDPSDVLSDVEEDEVFMPLAQGVVWTLVVAGWRYWNRAAQFSGQTVGARIRRWWWGVNNWQLPSKRSSRLRDPKLADEVRDTMVRPLLSLAAALALATVASAQGPSYMDTPSYQFRHRVIIAHGYLMALAFAILFPLGAIILKTLRSKRLIWFHAGWQIFAYCVALAAFGLGVWFTYETDQFTGNNGHPIIGMVVIGALFFQPVGGLVAHRIFKQTRQKNWIGRIHRWVGRVFLVLGAINGGLGLQMAGNRRAPEIAYGVLAGFFFSLWAVVAVVKSIGQRRETRDDVEEKRREGSEGSQDSQVGLAG</sequence>
<comment type="caution">
    <text evidence="1">The sequence shown here is derived from an EMBL/GenBank/DDBJ whole genome shotgun (WGS) entry which is preliminary data.</text>
</comment>
<reference evidence="1" key="1">
    <citation type="submission" date="2024-02" db="EMBL/GenBank/DDBJ databases">
        <title>Metagenome Assembled Genome of Zalaria obscura JY119.</title>
        <authorList>
            <person name="Vighnesh L."/>
            <person name="Jagadeeshwari U."/>
            <person name="Venkata Ramana C."/>
            <person name="Sasikala C."/>
        </authorList>
    </citation>
    <scope>NUCLEOTIDE SEQUENCE</scope>
    <source>
        <strain evidence="1">JY119</strain>
    </source>
</reference>
<keyword evidence="2" id="KW-1185">Reference proteome</keyword>
<evidence type="ECO:0000313" key="1">
    <source>
        <dbReference type="EMBL" id="KAK8194443.1"/>
    </source>
</evidence>
<proteinExistence type="predicted"/>
<accession>A0ACC3S3Z9</accession>
<organism evidence="1 2">
    <name type="scientific">Zalaria obscura</name>
    <dbReference type="NCBI Taxonomy" id="2024903"/>
    <lineage>
        <taxon>Eukaryota</taxon>
        <taxon>Fungi</taxon>
        <taxon>Dikarya</taxon>
        <taxon>Ascomycota</taxon>
        <taxon>Pezizomycotina</taxon>
        <taxon>Dothideomycetes</taxon>
        <taxon>Dothideomycetidae</taxon>
        <taxon>Dothideales</taxon>
        <taxon>Zalariaceae</taxon>
        <taxon>Zalaria</taxon>
    </lineage>
</organism>
<gene>
    <name evidence="1" type="ORF">M8818_007635</name>
</gene>